<gene>
    <name evidence="4" type="ORF">J2X20_000333</name>
</gene>
<evidence type="ECO:0000313" key="5">
    <source>
        <dbReference type="Proteomes" id="UP001180453"/>
    </source>
</evidence>
<dbReference type="Pfam" id="PF06119">
    <property type="entry name" value="NIDO"/>
    <property type="match status" value="1"/>
</dbReference>
<evidence type="ECO:0000256" key="1">
    <source>
        <dbReference type="SAM" id="SignalP"/>
    </source>
</evidence>
<accession>A0ABU1YFT5</accession>
<feature type="domain" description="NIDO" evidence="2">
    <location>
        <begin position="59"/>
        <end position="238"/>
    </location>
</feature>
<feature type="chain" id="PRO_5045920509" description="VPLPA-CTERM sorting domain-containing protein" evidence="1">
    <location>
        <begin position="22"/>
        <end position="273"/>
    </location>
</feature>
<evidence type="ECO:0008006" key="6">
    <source>
        <dbReference type="Google" id="ProtNLM"/>
    </source>
</evidence>
<organism evidence="4 5">
    <name type="scientific">Roseateles saccharophilus</name>
    <name type="common">Pseudomonas saccharophila</name>
    <dbReference type="NCBI Taxonomy" id="304"/>
    <lineage>
        <taxon>Bacteria</taxon>
        <taxon>Pseudomonadati</taxon>
        <taxon>Pseudomonadota</taxon>
        <taxon>Betaproteobacteria</taxon>
        <taxon>Burkholderiales</taxon>
        <taxon>Sphaerotilaceae</taxon>
        <taxon>Roseateles</taxon>
    </lineage>
</organism>
<dbReference type="InterPro" id="IPR013424">
    <property type="entry name" value="Ice-binding_C"/>
</dbReference>
<keyword evidence="5" id="KW-1185">Reference proteome</keyword>
<feature type="signal peptide" evidence="1">
    <location>
        <begin position="1"/>
        <end position="21"/>
    </location>
</feature>
<feature type="domain" description="Ice-binding protein C-terminal" evidence="3">
    <location>
        <begin position="248"/>
        <end position="269"/>
    </location>
</feature>
<protein>
    <recommendedName>
        <fullName evidence="6">VPLPA-CTERM sorting domain-containing protein</fullName>
    </recommendedName>
</protein>
<dbReference type="Proteomes" id="UP001180453">
    <property type="component" value="Unassembled WGS sequence"/>
</dbReference>
<evidence type="ECO:0000259" key="3">
    <source>
        <dbReference type="Pfam" id="PF07589"/>
    </source>
</evidence>
<dbReference type="EMBL" id="JAVDXU010000001">
    <property type="protein sequence ID" value="MDR7267704.1"/>
    <property type="molecule type" value="Genomic_DNA"/>
</dbReference>
<reference evidence="4 5" key="1">
    <citation type="submission" date="2023-07" db="EMBL/GenBank/DDBJ databases">
        <title>Sorghum-associated microbial communities from plants grown in Nebraska, USA.</title>
        <authorList>
            <person name="Schachtman D."/>
        </authorList>
    </citation>
    <scope>NUCLEOTIDE SEQUENCE [LARGE SCALE GENOMIC DNA]</scope>
    <source>
        <strain evidence="4 5">BE314</strain>
    </source>
</reference>
<evidence type="ECO:0000259" key="2">
    <source>
        <dbReference type="Pfam" id="PF06119"/>
    </source>
</evidence>
<evidence type="ECO:0000313" key="4">
    <source>
        <dbReference type="EMBL" id="MDR7267704.1"/>
    </source>
</evidence>
<sequence length="273" mass="27555">MISRKFAAGLTLAIASLAAQAGPVVGGFTNGGTVAVCDDCFTGPTTLGFTANYFGTSYNSTYVSNNGYVTFGAGQGIFTATGLTGAYAGLPIIAAFFSDVDTRGVGGGNVKYGTGTYAGANAFGVTWNAVGYFGSHVDKLNTFELILVDASAGNSAGDFDIYFNYNQIQWETGDASGGAGGFGGTSASVGYARGNGVAGTYAQLNGSLVNGALLDGGVNSLVRNTNDGVTGQYKFSVRNGTVVTHELPEPTSLALVGLGLAAAAGLRRRKARA</sequence>
<keyword evidence="1" id="KW-0732">Signal</keyword>
<comment type="caution">
    <text evidence="4">The sequence shown here is derived from an EMBL/GenBank/DDBJ whole genome shotgun (WGS) entry which is preliminary data.</text>
</comment>
<dbReference type="Pfam" id="PF07589">
    <property type="entry name" value="PEP-CTERM"/>
    <property type="match status" value="1"/>
</dbReference>
<dbReference type="NCBIfam" id="TIGR02595">
    <property type="entry name" value="PEP_CTERM"/>
    <property type="match status" value="1"/>
</dbReference>
<name>A0ABU1YFT5_ROSSA</name>
<proteinExistence type="predicted"/>
<dbReference type="RefSeq" id="WP_409034120.1">
    <property type="nucleotide sequence ID" value="NZ_JAVDXU010000001.1"/>
</dbReference>
<dbReference type="InterPro" id="IPR003886">
    <property type="entry name" value="NIDO_dom"/>
</dbReference>